<dbReference type="AlphaFoldDB" id="A0A645C6K1"/>
<feature type="compositionally biased region" description="Low complexity" evidence="1">
    <location>
        <begin position="1"/>
        <end position="16"/>
    </location>
</feature>
<gene>
    <name evidence="2" type="ORF">SDC9_119763</name>
</gene>
<reference evidence="2" key="1">
    <citation type="submission" date="2019-08" db="EMBL/GenBank/DDBJ databases">
        <authorList>
            <person name="Kucharzyk K."/>
            <person name="Murdoch R.W."/>
            <person name="Higgins S."/>
            <person name="Loffler F."/>
        </authorList>
    </citation>
    <scope>NUCLEOTIDE SEQUENCE</scope>
</reference>
<feature type="compositionally biased region" description="Pro residues" evidence="1">
    <location>
        <begin position="17"/>
        <end position="38"/>
    </location>
</feature>
<dbReference type="EMBL" id="VSSQ01024958">
    <property type="protein sequence ID" value="MPM72787.1"/>
    <property type="molecule type" value="Genomic_DNA"/>
</dbReference>
<feature type="region of interest" description="Disordered" evidence="1">
    <location>
        <begin position="1"/>
        <end position="65"/>
    </location>
</feature>
<sequence>MGRFFSAPLSSPASLPSLPPSVSPSGPPWPGRPGPPDFRSPGSSTNQRRRPSPSALRAGFSSSTTAPVPWTCRWWSAGAGSGRSWRAGERPPAAAGISMPPWRCFSQKRPARTPEEWTLPFTGCCWPKPRRSRLPSPAASTMSGPLPPGWVHLRWRSRGTSLKIWSGPPWSGLCPWRKTSGNSTGLPGSFSSAEEAAFPFSEPFSPGGWPGLNASACAPTRRWS</sequence>
<evidence type="ECO:0000313" key="2">
    <source>
        <dbReference type="EMBL" id="MPM72787.1"/>
    </source>
</evidence>
<protein>
    <submittedName>
        <fullName evidence="2">Uncharacterized protein</fullName>
    </submittedName>
</protein>
<proteinExistence type="predicted"/>
<name>A0A645C6K1_9ZZZZ</name>
<organism evidence="2">
    <name type="scientific">bioreactor metagenome</name>
    <dbReference type="NCBI Taxonomy" id="1076179"/>
    <lineage>
        <taxon>unclassified sequences</taxon>
        <taxon>metagenomes</taxon>
        <taxon>ecological metagenomes</taxon>
    </lineage>
</organism>
<comment type="caution">
    <text evidence="2">The sequence shown here is derived from an EMBL/GenBank/DDBJ whole genome shotgun (WGS) entry which is preliminary data.</text>
</comment>
<evidence type="ECO:0000256" key="1">
    <source>
        <dbReference type="SAM" id="MobiDB-lite"/>
    </source>
</evidence>
<accession>A0A645C6K1</accession>